<dbReference type="PANTHER" id="PTHR22936">
    <property type="entry name" value="RHOMBOID-RELATED"/>
    <property type="match status" value="1"/>
</dbReference>
<dbReference type="SUPFAM" id="SSF144091">
    <property type="entry name" value="Rhomboid-like"/>
    <property type="match status" value="1"/>
</dbReference>
<comment type="caution">
    <text evidence="12">The sequence shown here is derived from an EMBL/GenBank/DDBJ whole genome shotgun (WGS) entry which is preliminary data.</text>
</comment>
<dbReference type="InterPro" id="IPR035952">
    <property type="entry name" value="Rhomboid-like_sf"/>
</dbReference>
<evidence type="ECO:0000313" key="12">
    <source>
        <dbReference type="EMBL" id="KAF8822340.1"/>
    </source>
</evidence>
<comment type="catalytic activity">
    <reaction evidence="1 10">
        <text>Cleaves type-1 transmembrane domains using a catalytic dyad composed of serine and histidine that are contributed by different transmembrane domains.</text>
        <dbReference type="EC" id="3.4.21.105"/>
    </reaction>
</comment>
<keyword evidence="9 10" id="KW-0472">Membrane</keyword>
<evidence type="ECO:0000256" key="9">
    <source>
        <dbReference type="ARBA" id="ARBA00023136"/>
    </source>
</evidence>
<dbReference type="EMBL" id="JADAQX010000062">
    <property type="protein sequence ID" value="KAF8822340.1"/>
    <property type="molecule type" value="Genomic_DNA"/>
</dbReference>
<feature type="transmembrane region" description="Helical" evidence="10">
    <location>
        <begin position="59"/>
        <end position="83"/>
    </location>
</feature>
<dbReference type="PANTHER" id="PTHR22936:SF69">
    <property type="entry name" value="RHOMBOID-LIKE PROTEIN"/>
    <property type="match status" value="1"/>
</dbReference>
<keyword evidence="6 10" id="KW-0378">Hydrolase</keyword>
<feature type="transmembrane region" description="Helical" evidence="10">
    <location>
        <begin position="180"/>
        <end position="199"/>
    </location>
</feature>
<feature type="transmembrane region" description="Helical" evidence="10">
    <location>
        <begin position="232"/>
        <end position="250"/>
    </location>
</feature>
<feature type="domain" description="Peptidase S54 rhomboid" evidence="11">
    <location>
        <begin position="112"/>
        <end position="248"/>
    </location>
</feature>
<dbReference type="InterPro" id="IPR022764">
    <property type="entry name" value="Peptidase_S54_rhomboid_dom"/>
</dbReference>
<keyword evidence="5 10" id="KW-0812">Transmembrane</keyword>
<evidence type="ECO:0000259" key="11">
    <source>
        <dbReference type="Pfam" id="PF01694"/>
    </source>
</evidence>
<keyword evidence="7 10" id="KW-0720">Serine protease</keyword>
<evidence type="ECO:0000313" key="13">
    <source>
        <dbReference type="Proteomes" id="UP000823046"/>
    </source>
</evidence>
<comment type="subcellular location">
    <subcellularLocation>
        <location evidence="2 10">Membrane</location>
        <topology evidence="2 10">Multi-pass membrane protein</topology>
    </subcellularLocation>
</comment>
<evidence type="ECO:0000256" key="6">
    <source>
        <dbReference type="ARBA" id="ARBA00022801"/>
    </source>
</evidence>
<reference evidence="12 13" key="1">
    <citation type="journal article" date="2020" name="bioRxiv">
        <title>Metabolic contributions of an alphaproteobacterial endosymbiont in the apicomplexan Cardiosporidium cionae.</title>
        <authorList>
            <person name="Hunter E.S."/>
            <person name="Paight C.J."/>
            <person name="Lane C.E."/>
        </authorList>
    </citation>
    <scope>NUCLEOTIDE SEQUENCE [LARGE SCALE GENOMIC DNA]</scope>
    <source>
        <strain evidence="12">ESH_2018</strain>
    </source>
</reference>
<name>A0ABQ7JFC0_9APIC</name>
<gene>
    <name evidence="12" type="ORF">IE077_003945</name>
</gene>
<feature type="transmembrane region" description="Helical" evidence="10">
    <location>
        <begin position="117"/>
        <end position="139"/>
    </location>
</feature>
<feature type="transmembrane region" description="Helical" evidence="10">
    <location>
        <begin position="206"/>
        <end position="226"/>
    </location>
</feature>
<feature type="transmembrane region" description="Helical" evidence="10">
    <location>
        <begin position="262"/>
        <end position="283"/>
    </location>
</feature>
<protein>
    <recommendedName>
        <fullName evidence="10">Rhomboid-like protease</fullName>
        <ecNumber evidence="10">3.4.21.105</ecNumber>
    </recommendedName>
</protein>
<organism evidence="12 13">
    <name type="scientific">Cardiosporidium cionae</name>
    <dbReference type="NCBI Taxonomy" id="476202"/>
    <lineage>
        <taxon>Eukaryota</taxon>
        <taxon>Sar</taxon>
        <taxon>Alveolata</taxon>
        <taxon>Apicomplexa</taxon>
        <taxon>Aconoidasida</taxon>
        <taxon>Nephromycida</taxon>
        <taxon>Cardiosporidium</taxon>
    </lineage>
</organism>
<keyword evidence="4 10" id="KW-0645">Protease</keyword>
<feature type="transmembrane region" description="Helical" evidence="10">
    <location>
        <begin position="151"/>
        <end position="168"/>
    </location>
</feature>
<evidence type="ECO:0000256" key="8">
    <source>
        <dbReference type="ARBA" id="ARBA00022989"/>
    </source>
</evidence>
<evidence type="ECO:0000256" key="3">
    <source>
        <dbReference type="ARBA" id="ARBA00009045"/>
    </source>
</evidence>
<evidence type="ECO:0000256" key="2">
    <source>
        <dbReference type="ARBA" id="ARBA00004141"/>
    </source>
</evidence>
<keyword evidence="8 10" id="KW-1133">Transmembrane helix</keyword>
<evidence type="ECO:0000256" key="10">
    <source>
        <dbReference type="RuleBase" id="RU362115"/>
    </source>
</evidence>
<comment type="similarity">
    <text evidence="3 10">Belongs to the peptidase S54 family.</text>
</comment>
<dbReference type="Pfam" id="PF01694">
    <property type="entry name" value="Rhomboid"/>
    <property type="match status" value="1"/>
</dbReference>
<proteinExistence type="inferred from homology"/>
<evidence type="ECO:0000256" key="5">
    <source>
        <dbReference type="ARBA" id="ARBA00022692"/>
    </source>
</evidence>
<keyword evidence="13" id="KW-1185">Reference proteome</keyword>
<accession>A0ABQ7JFC0</accession>
<sequence>MANVHRLNDMLPEQAASPTGQASENMFGYTAVYGDVGCFSKPPAISREKLHFFHVLSPWFKFLSVTFILTVVTILVYIATIAYNANLENVLSPRGTTLDLFGSNNAKKISEGQVWRLFTAIFLHASGEHILGNGFALLLIGFSIEARYGKWNFLASYLFCGIAANLFSDMFSLCASSLGASTSVMGLVGIFTGEIVYFWEHIRNKYMAAYFTVLMLFFFFIVTGFAFRNVDLGGHVGGFLNGLFLCPLLNYKDPKRPRWYKYGIGISITLIAGLLGLSSGLMWGRSHASCPSI</sequence>
<evidence type="ECO:0000256" key="4">
    <source>
        <dbReference type="ARBA" id="ARBA00022670"/>
    </source>
</evidence>
<evidence type="ECO:0000256" key="7">
    <source>
        <dbReference type="ARBA" id="ARBA00022825"/>
    </source>
</evidence>
<dbReference type="Gene3D" id="1.20.1540.10">
    <property type="entry name" value="Rhomboid-like"/>
    <property type="match status" value="1"/>
</dbReference>
<dbReference type="EC" id="3.4.21.105" evidence="10"/>
<dbReference type="InterPro" id="IPR002610">
    <property type="entry name" value="Peptidase_S54_rhomboid-like"/>
</dbReference>
<comment type="function">
    <text evidence="10">Serine protease involved in intramembrane proteolysis.</text>
</comment>
<dbReference type="Proteomes" id="UP000823046">
    <property type="component" value="Unassembled WGS sequence"/>
</dbReference>
<evidence type="ECO:0000256" key="1">
    <source>
        <dbReference type="ARBA" id="ARBA00000156"/>
    </source>
</evidence>